<gene>
    <name evidence="1" type="ORF">J0X15_17055</name>
</gene>
<dbReference type="EMBL" id="JAFLNF010000008">
    <property type="protein sequence ID" value="MBO0346938.1"/>
    <property type="molecule type" value="Genomic_DNA"/>
</dbReference>
<evidence type="ECO:0000313" key="1">
    <source>
        <dbReference type="EMBL" id="MBO0346938.1"/>
    </source>
</evidence>
<keyword evidence="2" id="KW-1185">Reference proteome</keyword>
<dbReference type="Proteomes" id="UP000664779">
    <property type="component" value="Unassembled WGS sequence"/>
</dbReference>
<dbReference type="Pfam" id="PF06698">
    <property type="entry name" value="DUF1192"/>
    <property type="match status" value="1"/>
</dbReference>
<reference evidence="1" key="1">
    <citation type="submission" date="2021-03" db="EMBL/GenBank/DDBJ databases">
        <title>Roseibium sp. CAU 1637 isolated from Incheon.</title>
        <authorList>
            <person name="Kim W."/>
        </authorList>
    </citation>
    <scope>NUCLEOTIDE SEQUENCE</scope>
    <source>
        <strain evidence="1">CAU 1637</strain>
    </source>
</reference>
<organism evidence="1 2">
    <name type="scientific">Roseibium limicola</name>
    <dbReference type="NCBI Taxonomy" id="2816037"/>
    <lineage>
        <taxon>Bacteria</taxon>
        <taxon>Pseudomonadati</taxon>
        <taxon>Pseudomonadota</taxon>
        <taxon>Alphaproteobacteria</taxon>
        <taxon>Hyphomicrobiales</taxon>
        <taxon>Stappiaceae</taxon>
        <taxon>Roseibium</taxon>
    </lineage>
</organism>
<evidence type="ECO:0000313" key="2">
    <source>
        <dbReference type="Proteomes" id="UP000664779"/>
    </source>
</evidence>
<name>A0A939ESR8_9HYPH</name>
<comment type="caution">
    <text evidence="1">The sequence shown here is derived from an EMBL/GenBank/DDBJ whole genome shotgun (WGS) entry which is preliminary data.</text>
</comment>
<dbReference type="RefSeq" id="WP_206943334.1">
    <property type="nucleotide sequence ID" value="NZ_JAFLNF010000008.1"/>
</dbReference>
<dbReference type="AlphaFoldDB" id="A0A939ESR8"/>
<proteinExistence type="predicted"/>
<protein>
    <submittedName>
        <fullName evidence="1">DUF1192 domain-containing protein</fullName>
    </submittedName>
</protein>
<accession>A0A939ESR8</accession>
<dbReference type="InterPro" id="IPR009579">
    <property type="entry name" value="DUF1192"/>
</dbReference>
<sequence>MTDDNLSTRPSLILGTILVGEDLENLSEEELTQRIEALEAEIERTQQSLGHKKGVRANADAIFGTKL</sequence>